<evidence type="ECO:0000313" key="2">
    <source>
        <dbReference type="EMBL" id="AKG34611.1"/>
    </source>
</evidence>
<dbReference type="Pfam" id="PF01584">
    <property type="entry name" value="CheW"/>
    <property type="match status" value="1"/>
</dbReference>
<dbReference type="SMART" id="SM00260">
    <property type="entry name" value="CheW"/>
    <property type="match status" value="1"/>
</dbReference>
<evidence type="ECO:0000313" key="3">
    <source>
        <dbReference type="Proteomes" id="UP000034189"/>
    </source>
</evidence>
<reference evidence="2 3" key="2">
    <citation type="journal article" date="2016" name="Genome Announc.">
        <title>Genome Sequence of a Gram-Positive Diazotroph, Paenibacillus durus Type Strain ATCC 35681.</title>
        <authorList>
            <person name="Halim M.A."/>
            <person name="Rahman A.Y."/>
            <person name="Sim K.S."/>
            <person name="Yam H.C."/>
            <person name="Rahim A.A."/>
            <person name="Ghazali A.H."/>
            <person name="Najimudin N."/>
        </authorList>
    </citation>
    <scope>NUCLEOTIDE SEQUENCE [LARGE SCALE GENOMIC DNA]</scope>
    <source>
        <strain evidence="2 3">ATCC 35681</strain>
    </source>
</reference>
<gene>
    <name evidence="2" type="ORF">VK70_08480</name>
</gene>
<name>A0A0F7CHM3_PAEDU</name>
<sequence>MATAKSEQFVELTAGSETCALSIKDIHEIIRMQDITDIPFSKPAVKGIINHRGRVVPVMSLRNLLGLPDESYTKTTRIIIVSRNEELIGFIVDKVSHMTAYDKIHSPLGAAYEDSRDGVFLGIASKGERLIGILKLEGLLDS</sequence>
<evidence type="ECO:0000259" key="1">
    <source>
        <dbReference type="PROSITE" id="PS50851"/>
    </source>
</evidence>
<dbReference type="AlphaFoldDB" id="A0A0F7CHM3"/>
<dbReference type="Gene3D" id="2.30.30.40">
    <property type="entry name" value="SH3 Domains"/>
    <property type="match status" value="1"/>
</dbReference>
<dbReference type="PROSITE" id="PS50851">
    <property type="entry name" value="CHEW"/>
    <property type="match status" value="1"/>
</dbReference>
<accession>A0A0F7CHM3</accession>
<dbReference type="EMBL" id="CP011114">
    <property type="protein sequence ID" value="AKG34611.1"/>
    <property type="molecule type" value="Genomic_DNA"/>
</dbReference>
<dbReference type="InterPro" id="IPR039315">
    <property type="entry name" value="CheW"/>
</dbReference>
<organism evidence="2 3">
    <name type="scientific">Paenibacillus durus ATCC 35681</name>
    <dbReference type="NCBI Taxonomy" id="1333534"/>
    <lineage>
        <taxon>Bacteria</taxon>
        <taxon>Bacillati</taxon>
        <taxon>Bacillota</taxon>
        <taxon>Bacilli</taxon>
        <taxon>Bacillales</taxon>
        <taxon>Paenibacillaceae</taxon>
        <taxon>Paenibacillus</taxon>
    </lineage>
</organism>
<dbReference type="RefSeq" id="WP_025698693.1">
    <property type="nucleotide sequence ID" value="NZ_ASQQ01000619.1"/>
</dbReference>
<dbReference type="HOGENOM" id="CLU_048995_3_1_9"/>
<dbReference type="GO" id="GO:0007165">
    <property type="term" value="P:signal transduction"/>
    <property type="evidence" value="ECO:0007669"/>
    <property type="project" value="InterPro"/>
</dbReference>
<dbReference type="OrthoDB" id="9794382at2"/>
<dbReference type="PANTHER" id="PTHR22617:SF23">
    <property type="entry name" value="CHEMOTAXIS PROTEIN CHEW"/>
    <property type="match status" value="1"/>
</dbReference>
<feature type="domain" description="CheW-like" evidence="1">
    <location>
        <begin position="6"/>
        <end position="142"/>
    </location>
</feature>
<dbReference type="GO" id="GO:0006935">
    <property type="term" value="P:chemotaxis"/>
    <property type="evidence" value="ECO:0007669"/>
    <property type="project" value="InterPro"/>
</dbReference>
<dbReference type="SUPFAM" id="SSF50341">
    <property type="entry name" value="CheW-like"/>
    <property type="match status" value="1"/>
</dbReference>
<dbReference type="PATRIC" id="fig|1333534.5.peg.1851"/>
<dbReference type="PANTHER" id="PTHR22617">
    <property type="entry name" value="CHEMOTAXIS SENSOR HISTIDINE KINASE-RELATED"/>
    <property type="match status" value="1"/>
</dbReference>
<proteinExistence type="predicted"/>
<dbReference type="GO" id="GO:0005829">
    <property type="term" value="C:cytosol"/>
    <property type="evidence" value="ECO:0007669"/>
    <property type="project" value="TreeGrafter"/>
</dbReference>
<dbReference type="InterPro" id="IPR036061">
    <property type="entry name" value="CheW-like_dom_sf"/>
</dbReference>
<dbReference type="InterPro" id="IPR002545">
    <property type="entry name" value="CheW-lke_dom"/>
</dbReference>
<protein>
    <submittedName>
        <fullName evidence="2">Chemotaxis protein CheW</fullName>
    </submittedName>
</protein>
<reference evidence="2 3" key="1">
    <citation type="submission" date="2015-03" db="EMBL/GenBank/DDBJ databases">
        <authorList>
            <person name="Abdul Halim M."/>
        </authorList>
    </citation>
    <scope>NUCLEOTIDE SEQUENCE [LARGE SCALE GENOMIC DNA]</scope>
    <source>
        <strain evidence="2 3">ATCC 35681</strain>
    </source>
</reference>
<dbReference type="Proteomes" id="UP000034189">
    <property type="component" value="Chromosome"/>
</dbReference>
<dbReference type="Gene3D" id="2.40.50.180">
    <property type="entry name" value="CheA-289, Domain 4"/>
    <property type="match status" value="1"/>
</dbReference>